<evidence type="ECO:0000256" key="5">
    <source>
        <dbReference type="ARBA" id="ARBA00023160"/>
    </source>
</evidence>
<accession>A0A2X3JDK0</accession>
<name>A0A2X3JDK0_9ENTR</name>
<dbReference type="PANTHER" id="PTHR43091:SF1">
    <property type="entry name" value="BETA-KETOACYL-[ACYL-CARRIER-PROTEIN] SYNTHASE III, CHLOROPLASTIC"/>
    <property type="match status" value="1"/>
</dbReference>
<dbReference type="InterPro" id="IPR016039">
    <property type="entry name" value="Thiolase-like"/>
</dbReference>
<dbReference type="Proteomes" id="UP000251197">
    <property type="component" value="Unassembled WGS sequence"/>
</dbReference>
<evidence type="ECO:0000256" key="1">
    <source>
        <dbReference type="ARBA" id="ARBA00008642"/>
    </source>
</evidence>
<dbReference type="EMBL" id="UAVU01000012">
    <property type="protein sequence ID" value="SQC94013.1"/>
    <property type="molecule type" value="Genomic_DNA"/>
</dbReference>
<dbReference type="PANTHER" id="PTHR43091">
    <property type="entry name" value="3-OXOACYL-[ACYL-CARRIER-PROTEIN] SYNTHASE"/>
    <property type="match status" value="1"/>
</dbReference>
<keyword evidence="6" id="KW-0808">Transferase</keyword>
<protein>
    <submittedName>
        <fullName evidence="6">3-oxoacyl-[acyl-carrier-protein] synthase 3</fullName>
        <ecNumber evidence="6">2.3.1.180</ecNumber>
    </submittedName>
</protein>
<keyword evidence="3" id="KW-0276">Fatty acid metabolism</keyword>
<evidence type="ECO:0000256" key="3">
    <source>
        <dbReference type="ARBA" id="ARBA00022832"/>
    </source>
</evidence>
<reference evidence="6 7" key="1">
    <citation type="submission" date="2018-06" db="EMBL/GenBank/DDBJ databases">
        <authorList>
            <consortium name="Pathogen Informatics"/>
            <person name="Doyle S."/>
        </authorList>
    </citation>
    <scope>NUCLEOTIDE SEQUENCE [LARGE SCALE GENOMIC DNA]</scope>
    <source>
        <strain evidence="6 7">NCTC12120</strain>
    </source>
</reference>
<organism evidence="6 7">
    <name type="scientific">Cedecea neteri</name>
    <dbReference type="NCBI Taxonomy" id="158822"/>
    <lineage>
        <taxon>Bacteria</taxon>
        <taxon>Pseudomonadati</taxon>
        <taxon>Pseudomonadota</taxon>
        <taxon>Gammaproteobacteria</taxon>
        <taxon>Enterobacterales</taxon>
        <taxon>Enterobacteriaceae</taxon>
        <taxon>Cedecea</taxon>
    </lineage>
</organism>
<evidence type="ECO:0000256" key="4">
    <source>
        <dbReference type="ARBA" id="ARBA00023098"/>
    </source>
</evidence>
<keyword evidence="2" id="KW-0444">Lipid biosynthesis</keyword>
<dbReference type="EC" id="2.3.1.180" evidence="6"/>
<comment type="similarity">
    <text evidence="1">Belongs to the thiolase-like superfamily. FabH family.</text>
</comment>
<gene>
    <name evidence="6" type="primary">fabH_1</name>
    <name evidence="6" type="ORF">NCTC12120_07131</name>
</gene>
<dbReference type="SUPFAM" id="SSF53901">
    <property type="entry name" value="Thiolase-like"/>
    <property type="match status" value="1"/>
</dbReference>
<keyword evidence="4" id="KW-0443">Lipid metabolism</keyword>
<proteinExistence type="inferred from homology"/>
<evidence type="ECO:0000256" key="2">
    <source>
        <dbReference type="ARBA" id="ARBA00022516"/>
    </source>
</evidence>
<dbReference type="AlphaFoldDB" id="A0A2X3JDK0"/>
<keyword evidence="5" id="KW-0275">Fatty acid biosynthesis</keyword>
<dbReference type="GO" id="GO:0006633">
    <property type="term" value="P:fatty acid biosynthetic process"/>
    <property type="evidence" value="ECO:0007669"/>
    <property type="project" value="UniProtKB-KW"/>
</dbReference>
<evidence type="ECO:0000313" key="7">
    <source>
        <dbReference type="Proteomes" id="UP000251197"/>
    </source>
</evidence>
<keyword evidence="6" id="KW-0012">Acyltransferase</keyword>
<sequence length="48" mass="5456">MHTKIIGTGSFLPEQVRTNADLEKMVDTSDEWIVTRTGIRERRIAGPE</sequence>
<dbReference type="GO" id="GO:0033818">
    <property type="term" value="F:beta-ketoacyl-acyl-carrier-protein synthase III activity"/>
    <property type="evidence" value="ECO:0007669"/>
    <property type="project" value="UniProtKB-EC"/>
</dbReference>
<dbReference type="Gene3D" id="3.40.47.10">
    <property type="match status" value="1"/>
</dbReference>
<evidence type="ECO:0000313" key="6">
    <source>
        <dbReference type="EMBL" id="SQC94013.1"/>
    </source>
</evidence>